<evidence type="ECO:0000313" key="6">
    <source>
        <dbReference type="Proteomes" id="UP000319783"/>
    </source>
</evidence>
<dbReference type="Pfam" id="PF16254">
    <property type="entry name" value="DUF4910"/>
    <property type="match status" value="1"/>
</dbReference>
<feature type="domain" description="DUF4910" evidence="4">
    <location>
        <begin position="37"/>
        <end position="374"/>
    </location>
</feature>
<sequence length="455" mass="52260">MIQHFSYFRYMVLQTLNKETTQSKPMNTLTKTGLDMFNLISELYPICRSITGNGVRDTLTILQKHIPLITHEVPTGTKVFDWTVPKEWNIQDAYVKNSKGEKIIDFRKNTLHVLNYSVPVRKSVSLDELKEHLFTVPEYPEWIPYRTSYYQENWGFCISYHQLINLGEDEYEVVVDSSLEDGYLTYGEYYIKGKRAEEILISCHTCHPSLCNDNLSGIVLAVFLAKHLASMSLDYSYRFLFLPGTIGSITWLCLNEPYVSRIKHGLVAACLGDSGKFTYKRSRRGNAEIDRAVMNVLKNSGNAYETIDFIPYGYDERQYCSPEFNLPVGCLMRTPYGHYPQYHTSADNLEFVQPESLADSLSLYLSIFNVLENNKAYSNRNPKCEPQLGRRGLYQMTGGQKDKKLKELALLWVLNLSDGSNTLLDISDRSGIEFTLIHEAADMLMKHDLLQECPH</sequence>
<feature type="binding site" evidence="1">
    <location>
        <position position="343"/>
    </location>
    <ligand>
        <name>Zn(2+)</name>
        <dbReference type="ChEBI" id="CHEBI:29105"/>
    </ligand>
</feature>
<feature type="binding site" evidence="1">
    <location>
        <position position="213"/>
    </location>
    <ligand>
        <name>Zn(2+)</name>
        <dbReference type="ChEBI" id="CHEBI:29105"/>
    </ligand>
</feature>
<gene>
    <name evidence="5" type="ORF">JETT_2902</name>
</gene>
<dbReference type="InterPro" id="IPR012353">
    <property type="entry name" value="UCP015244"/>
</dbReference>
<reference evidence="5 6" key="1">
    <citation type="submission" date="2019-04" db="EMBL/GenBank/DDBJ databases">
        <title>Genome of a novel bacterium Candidatus Jettenia ecosi reconstructed from metagenome of an anammox bioreactor.</title>
        <authorList>
            <person name="Mardanov A.V."/>
            <person name="Beletsky A.V."/>
            <person name="Ravin N.V."/>
            <person name="Botchkova E.A."/>
            <person name="Litti Y.V."/>
            <person name="Nozhevnikova A.N."/>
        </authorList>
    </citation>
    <scope>NUCLEOTIDE SEQUENCE [LARGE SCALE GENOMIC DNA]</scope>
    <source>
        <strain evidence="5">J2</strain>
    </source>
</reference>
<evidence type="ECO:0000259" key="2">
    <source>
        <dbReference type="Pfam" id="PF09940"/>
    </source>
</evidence>
<dbReference type="InterPro" id="IPR032610">
    <property type="entry name" value="DUF2172"/>
</dbReference>
<feature type="domain" description="UCP01524 winged helix-turn-helix" evidence="3">
    <location>
        <begin position="376"/>
        <end position="451"/>
    </location>
</feature>
<comment type="cofactor">
    <cofactor evidence="1">
        <name>Zn(2+)</name>
        <dbReference type="ChEBI" id="CHEBI:29105"/>
    </cofactor>
    <text evidence="1">Binds 1 zinc ion per subunit.</text>
</comment>
<dbReference type="InterPro" id="IPR036388">
    <property type="entry name" value="WH-like_DNA-bd_sf"/>
</dbReference>
<dbReference type="Pfam" id="PF09940">
    <property type="entry name" value="DUF2172"/>
    <property type="match status" value="1"/>
</dbReference>
<name>A0A533Q853_9BACT</name>
<dbReference type="PIRSF" id="PIRSF015244">
    <property type="entry name" value="UCP015244"/>
    <property type="match status" value="1"/>
</dbReference>
<dbReference type="Gene3D" id="3.40.630.10">
    <property type="entry name" value="Zn peptidases"/>
    <property type="match status" value="1"/>
</dbReference>
<dbReference type="Pfam" id="PF16221">
    <property type="entry name" value="HTH_47"/>
    <property type="match status" value="1"/>
</dbReference>
<dbReference type="Gene3D" id="1.10.10.10">
    <property type="entry name" value="Winged helix-like DNA-binding domain superfamily/Winged helix DNA-binding domain"/>
    <property type="match status" value="1"/>
</dbReference>
<feature type="domain" description="DUF2172" evidence="2">
    <location>
        <begin position="87"/>
        <end position="178"/>
    </location>
</feature>
<evidence type="ECO:0000259" key="4">
    <source>
        <dbReference type="Pfam" id="PF16254"/>
    </source>
</evidence>
<evidence type="ECO:0008006" key="7">
    <source>
        <dbReference type="Google" id="ProtNLM"/>
    </source>
</evidence>
<dbReference type="Proteomes" id="UP000319783">
    <property type="component" value="Unassembled WGS sequence"/>
</dbReference>
<dbReference type="AlphaFoldDB" id="A0A533Q853"/>
<dbReference type="SUPFAM" id="SSF53187">
    <property type="entry name" value="Zn-dependent exopeptidases"/>
    <property type="match status" value="1"/>
</dbReference>
<comment type="caution">
    <text evidence="5">The sequence shown here is derived from an EMBL/GenBank/DDBJ whole genome shotgun (WGS) entry which is preliminary data.</text>
</comment>
<keyword evidence="1" id="KW-0862">Zinc</keyword>
<keyword evidence="1" id="KW-0479">Metal-binding</keyword>
<organism evidence="5 6">
    <name type="scientific">Candidatus Jettenia ecosi</name>
    <dbReference type="NCBI Taxonomy" id="2494326"/>
    <lineage>
        <taxon>Bacteria</taxon>
        <taxon>Pseudomonadati</taxon>
        <taxon>Planctomycetota</taxon>
        <taxon>Candidatus Brocadiia</taxon>
        <taxon>Candidatus Brocadiales</taxon>
        <taxon>Candidatus Brocadiaceae</taxon>
        <taxon>Candidatus Jettenia</taxon>
    </lineage>
</organism>
<evidence type="ECO:0000256" key="1">
    <source>
        <dbReference type="PIRSR" id="PIRSR015244-50"/>
    </source>
</evidence>
<dbReference type="InterPro" id="IPR032622">
    <property type="entry name" value="UCP01524_HTH"/>
</dbReference>
<dbReference type="GO" id="GO:0046872">
    <property type="term" value="F:metal ion binding"/>
    <property type="evidence" value="ECO:0007669"/>
    <property type="project" value="UniProtKB-KW"/>
</dbReference>
<feature type="binding site" evidence="1">
    <location>
        <position position="207"/>
    </location>
    <ligand>
        <name>Zn(2+)</name>
        <dbReference type="ChEBI" id="CHEBI:29105"/>
    </ligand>
</feature>
<evidence type="ECO:0000313" key="5">
    <source>
        <dbReference type="EMBL" id="TLD40832.1"/>
    </source>
</evidence>
<dbReference type="CDD" id="cd05644">
    <property type="entry name" value="M28_like"/>
    <property type="match status" value="1"/>
</dbReference>
<proteinExistence type="predicted"/>
<dbReference type="Gene3D" id="3.50.30.90">
    <property type="match status" value="1"/>
</dbReference>
<dbReference type="InterPro" id="IPR032589">
    <property type="entry name" value="DUF4910"/>
</dbReference>
<dbReference type="EMBL" id="SULG01000077">
    <property type="protein sequence ID" value="TLD40832.1"/>
    <property type="molecule type" value="Genomic_DNA"/>
</dbReference>
<accession>A0A533Q853</accession>
<protein>
    <recommendedName>
        <fullName evidence="7">Protein containing aminopeptidase domain</fullName>
    </recommendedName>
</protein>
<evidence type="ECO:0000259" key="3">
    <source>
        <dbReference type="Pfam" id="PF16221"/>
    </source>
</evidence>